<evidence type="ECO:0000256" key="3">
    <source>
        <dbReference type="ARBA" id="ARBA00022452"/>
    </source>
</evidence>
<dbReference type="RefSeq" id="WP_074652512.1">
    <property type="nucleotide sequence ID" value="NZ_FNSD01000001.1"/>
</dbReference>
<dbReference type="GO" id="GO:0015344">
    <property type="term" value="F:siderophore uptake transmembrane transporter activity"/>
    <property type="evidence" value="ECO:0007669"/>
    <property type="project" value="TreeGrafter"/>
</dbReference>
<dbReference type="PANTHER" id="PTHR30069:SF46">
    <property type="entry name" value="OAR PROTEIN"/>
    <property type="match status" value="1"/>
</dbReference>
<evidence type="ECO:0000256" key="4">
    <source>
        <dbReference type="ARBA" id="ARBA00022692"/>
    </source>
</evidence>
<dbReference type="EMBL" id="FNSD01000001">
    <property type="protein sequence ID" value="SEB50746.1"/>
    <property type="molecule type" value="Genomic_DNA"/>
</dbReference>
<evidence type="ECO:0000256" key="2">
    <source>
        <dbReference type="ARBA" id="ARBA00022448"/>
    </source>
</evidence>
<dbReference type="GO" id="GO:0004180">
    <property type="term" value="F:carboxypeptidase activity"/>
    <property type="evidence" value="ECO:0007669"/>
    <property type="project" value="UniProtKB-KW"/>
</dbReference>
<evidence type="ECO:0000256" key="7">
    <source>
        <dbReference type="SAM" id="Phobius"/>
    </source>
</evidence>
<keyword evidence="9" id="KW-0645">Protease</keyword>
<dbReference type="AlphaFoldDB" id="A0A1H4JXL1"/>
<accession>A0A1H4JXL1</accession>
<evidence type="ECO:0000256" key="1">
    <source>
        <dbReference type="ARBA" id="ARBA00004571"/>
    </source>
</evidence>
<organism evidence="9 10">
    <name type="scientific">Terriglobus roseus</name>
    <dbReference type="NCBI Taxonomy" id="392734"/>
    <lineage>
        <taxon>Bacteria</taxon>
        <taxon>Pseudomonadati</taxon>
        <taxon>Acidobacteriota</taxon>
        <taxon>Terriglobia</taxon>
        <taxon>Terriglobales</taxon>
        <taxon>Acidobacteriaceae</taxon>
        <taxon>Terriglobus</taxon>
    </lineage>
</organism>
<dbReference type="GO" id="GO:0009279">
    <property type="term" value="C:cell outer membrane"/>
    <property type="evidence" value="ECO:0007669"/>
    <property type="project" value="UniProtKB-SubCell"/>
</dbReference>
<dbReference type="PANTHER" id="PTHR30069">
    <property type="entry name" value="TONB-DEPENDENT OUTER MEMBRANE RECEPTOR"/>
    <property type="match status" value="1"/>
</dbReference>
<keyword evidence="9" id="KW-0121">Carboxypeptidase</keyword>
<keyword evidence="7" id="KW-1133">Transmembrane helix</keyword>
<dbReference type="Pfam" id="PF13620">
    <property type="entry name" value="CarboxypepD_reg"/>
    <property type="match status" value="1"/>
</dbReference>
<dbReference type="Gene3D" id="2.40.170.20">
    <property type="entry name" value="TonB-dependent receptor, beta-barrel domain"/>
    <property type="match status" value="1"/>
</dbReference>
<evidence type="ECO:0000313" key="9">
    <source>
        <dbReference type="EMBL" id="SEB50746.1"/>
    </source>
</evidence>
<dbReference type="SUPFAM" id="SSF56935">
    <property type="entry name" value="Porins"/>
    <property type="match status" value="1"/>
</dbReference>
<sequence>MGTKSLQENMPTPADRHREALRVRNAGQKQAALAGFVLPALLSTIAVMTVPARQAHAQTNLATITGTVTDAGGGGLPNASVSIQNTDTTAVRVVMTDANGFYTAPSLTVGNYKITVSAPGFATAVQQAALSLGGLSQNIQMKVGNVSEQVTVSATSGAVALQTESHDLATSVDSVQLTTLPNGSRSILSIATLGPAAQAGTDASTSAGDQSFYQQTSNAVILSGLGPNQTQFLQDGIDNTNLLTQTANILASVEAAKEVNTTYSNAPAIFRQPAIVNAITKSGSNSFHGTVYDFLQNDAANAKNYFATTKPPVRYNLFGGNLGGPIFKNRIFGFFDYSGLRSHSSSLSQNRVPTAAERSGDFSADPVIYNPATYNSATGTSQPFANNKIPTLSAFAQLWLQNYPLPNAPLVNNINYRTNLASVSNYDEYLARGDWNVSSKNQLFGTVARFSSSGGANTITPGLFGISVPLTGTNASITDTQIINDHLVNALKIGYNRSNLFRTQQGLGAKNYANFYGLNNLNPSLSISTPPAIGVNNYTSLGDPYSPQGAIQNRYQFADQVTWTRGNHTITFGGEFIRVQFNGTWVVTNNGNYNFDGSATSQYVAGKRSSTNQGNALADLELGFPNTGSGLVGTSAGAFREFDVSGFLQDDWRATPRLTLNIGLRYDYVNPPTDKNNRGALYSLATNSNRPGSWNANYGDFGPRVGFSYKASNSTAIRGGYGIYYAPILYNNLQFMLLYSPNVVAQSYSLNIATPRNIQDLFIANPPSVPGQGGYSINPTLKDTSTQEWNLDVERTLGSSTMLTVQYLGNVTRHQSARADLNQPIAFSPGNTTGKLDVRPFPNAGPIDGQLNAYSANYNALGVKLDRKLSHDFQVLVAYTYQKALNVIDGDNSNQQNLYRPSLTYGPASFNRKHDINISPIYYLPFGPGKRFLNSNNIFNREIVGGWELAGLQYFASGQPISVTANKNADTSPYGNVYANLTCSSPTANFHRTRFNIFNPGCFAQPANGQYGTTRSVGSQPMIFQTNLSAIKNFQIYGEHQLQFRAEAFNLFNHPLFSTGGGGVTSPTLGVATSQSNSPRSMQFALRYSF</sequence>
<keyword evidence="2" id="KW-0813">Transport</keyword>
<evidence type="ECO:0000256" key="6">
    <source>
        <dbReference type="ARBA" id="ARBA00023237"/>
    </source>
</evidence>
<dbReference type="Proteomes" id="UP000182409">
    <property type="component" value="Unassembled WGS sequence"/>
</dbReference>
<keyword evidence="6" id="KW-0998">Cell outer membrane</keyword>
<feature type="domain" description="TonB-dependent transporter Oar-like beta-barrel" evidence="8">
    <location>
        <begin position="279"/>
        <end position="1083"/>
    </location>
</feature>
<keyword evidence="4 7" id="KW-0812">Transmembrane</keyword>
<name>A0A1H4JXL1_9BACT</name>
<proteinExistence type="predicted"/>
<evidence type="ECO:0000313" key="10">
    <source>
        <dbReference type="Proteomes" id="UP000182409"/>
    </source>
</evidence>
<evidence type="ECO:0000259" key="8">
    <source>
        <dbReference type="Pfam" id="PF25183"/>
    </source>
</evidence>
<protein>
    <submittedName>
        <fullName evidence="9">Carboxypeptidase regulatory-like domain-containing protein</fullName>
    </submittedName>
</protein>
<dbReference type="GO" id="GO:0044718">
    <property type="term" value="P:siderophore transmembrane transport"/>
    <property type="evidence" value="ECO:0007669"/>
    <property type="project" value="TreeGrafter"/>
</dbReference>
<dbReference type="InterPro" id="IPR008969">
    <property type="entry name" value="CarboxyPept-like_regulatory"/>
</dbReference>
<dbReference type="InterPro" id="IPR039426">
    <property type="entry name" value="TonB-dep_rcpt-like"/>
</dbReference>
<dbReference type="Gene3D" id="2.60.40.1120">
    <property type="entry name" value="Carboxypeptidase-like, regulatory domain"/>
    <property type="match status" value="1"/>
</dbReference>
<evidence type="ECO:0000256" key="5">
    <source>
        <dbReference type="ARBA" id="ARBA00023136"/>
    </source>
</evidence>
<comment type="subcellular location">
    <subcellularLocation>
        <location evidence="1">Cell outer membrane</location>
        <topology evidence="1">Multi-pass membrane protein</topology>
    </subcellularLocation>
</comment>
<keyword evidence="3" id="KW-1134">Transmembrane beta strand</keyword>
<reference evidence="9 10" key="1">
    <citation type="submission" date="2016-10" db="EMBL/GenBank/DDBJ databases">
        <authorList>
            <person name="de Groot N.N."/>
        </authorList>
    </citation>
    <scope>NUCLEOTIDE SEQUENCE [LARGE SCALE GENOMIC DNA]</scope>
    <source>
        <strain evidence="9 10">AB35.6</strain>
    </source>
</reference>
<dbReference type="InterPro" id="IPR057601">
    <property type="entry name" value="Oar-like_b-barrel"/>
</dbReference>
<keyword evidence="9" id="KW-0378">Hydrolase</keyword>
<feature type="transmembrane region" description="Helical" evidence="7">
    <location>
        <begin position="31"/>
        <end position="50"/>
    </location>
</feature>
<dbReference type="SUPFAM" id="SSF49464">
    <property type="entry name" value="Carboxypeptidase regulatory domain-like"/>
    <property type="match status" value="1"/>
</dbReference>
<keyword evidence="5 7" id="KW-0472">Membrane</keyword>
<gene>
    <name evidence="9" type="ORF">SAMN05443244_0868</name>
</gene>
<dbReference type="Pfam" id="PF25183">
    <property type="entry name" value="OMP_b-brl_4"/>
    <property type="match status" value="1"/>
</dbReference>
<dbReference type="InterPro" id="IPR036942">
    <property type="entry name" value="Beta-barrel_TonB_sf"/>
</dbReference>